<proteinExistence type="predicted"/>
<comment type="caution">
    <text evidence="2">The sequence shown here is derived from an EMBL/GenBank/DDBJ whole genome shotgun (WGS) entry which is preliminary data.</text>
</comment>
<dbReference type="GO" id="GO:0051959">
    <property type="term" value="F:dynein light intermediate chain binding"/>
    <property type="evidence" value="ECO:0007669"/>
    <property type="project" value="InterPro"/>
</dbReference>
<accession>A0A6V7H917</accession>
<dbReference type="OrthoDB" id="447173at2759"/>
<protein>
    <recommendedName>
        <fullName evidence="1">Dynein heavy chain C-terminal domain-containing protein</fullName>
    </recommendedName>
</protein>
<name>A0A6V7H917_9HYME</name>
<dbReference type="GO" id="GO:0045505">
    <property type="term" value="F:dynein intermediate chain binding"/>
    <property type="evidence" value="ECO:0007669"/>
    <property type="project" value="InterPro"/>
</dbReference>
<dbReference type="EMBL" id="CAJDYZ010009282">
    <property type="protein sequence ID" value="CAD1476363.1"/>
    <property type="molecule type" value="Genomic_DNA"/>
</dbReference>
<dbReference type="Pfam" id="PF18199">
    <property type="entry name" value="Dynein_C"/>
    <property type="match status" value="1"/>
</dbReference>
<sequence>ILIKASVNDDRSSKKTETKIQRDLKELIDRHVSIFGSSTTTEQHGGNNNPLQNFFVDEMNLTKRTLDLIRGDVGTSRLEDAKTPTRWMVNWRYGPKEALSFVKGLLSRYQALESILTISSSVVDMSRLARPRAFLTVLKQHTARETRQPMENLRLCVNWLENRRNDDWKISLIIEGLLISGALIEDGGLKDLDANAASVATAPSCQIAFLPENYNDDQARNKTLSDCLENRNSDDILNVPVYANSQRDALICSLPVGCPREDHDDWLRRGVAFHLKLI</sequence>
<dbReference type="Gene3D" id="3.10.490.20">
    <property type="match status" value="1"/>
</dbReference>
<feature type="non-terminal residue" evidence="2">
    <location>
        <position position="1"/>
    </location>
</feature>
<dbReference type="InterPro" id="IPR026983">
    <property type="entry name" value="DHC"/>
</dbReference>
<organism evidence="2 3">
    <name type="scientific">Heterotrigona itama</name>
    <dbReference type="NCBI Taxonomy" id="395501"/>
    <lineage>
        <taxon>Eukaryota</taxon>
        <taxon>Metazoa</taxon>
        <taxon>Ecdysozoa</taxon>
        <taxon>Arthropoda</taxon>
        <taxon>Hexapoda</taxon>
        <taxon>Insecta</taxon>
        <taxon>Pterygota</taxon>
        <taxon>Neoptera</taxon>
        <taxon>Endopterygota</taxon>
        <taxon>Hymenoptera</taxon>
        <taxon>Apocrita</taxon>
        <taxon>Aculeata</taxon>
        <taxon>Apoidea</taxon>
        <taxon>Anthophila</taxon>
        <taxon>Apidae</taxon>
        <taxon>Heterotrigona</taxon>
    </lineage>
</organism>
<dbReference type="PANTHER" id="PTHR45703">
    <property type="entry name" value="DYNEIN HEAVY CHAIN"/>
    <property type="match status" value="1"/>
</dbReference>
<gene>
    <name evidence="2" type="ORF">MHI_LOCUS640222</name>
</gene>
<keyword evidence="3" id="KW-1185">Reference proteome</keyword>
<dbReference type="Proteomes" id="UP000752696">
    <property type="component" value="Unassembled WGS sequence"/>
</dbReference>
<dbReference type="InterPro" id="IPR041228">
    <property type="entry name" value="Dynein_C"/>
</dbReference>
<evidence type="ECO:0000313" key="3">
    <source>
        <dbReference type="Proteomes" id="UP000752696"/>
    </source>
</evidence>
<dbReference type="GO" id="GO:0030286">
    <property type="term" value="C:dynein complex"/>
    <property type="evidence" value="ECO:0007669"/>
    <property type="project" value="InterPro"/>
</dbReference>
<dbReference type="GO" id="GO:0007018">
    <property type="term" value="P:microtubule-based movement"/>
    <property type="evidence" value="ECO:0007669"/>
    <property type="project" value="InterPro"/>
</dbReference>
<evidence type="ECO:0000313" key="2">
    <source>
        <dbReference type="EMBL" id="CAD1476363.1"/>
    </source>
</evidence>
<reference evidence="2" key="1">
    <citation type="submission" date="2020-07" db="EMBL/GenBank/DDBJ databases">
        <authorList>
            <person name="Nazaruddin N."/>
        </authorList>
    </citation>
    <scope>NUCLEOTIDE SEQUENCE</scope>
</reference>
<dbReference type="InterPro" id="IPR043160">
    <property type="entry name" value="Dynein_C_barrel"/>
</dbReference>
<feature type="domain" description="Dynein heavy chain C-terminal" evidence="1">
    <location>
        <begin position="77"/>
        <end position="273"/>
    </location>
</feature>
<dbReference type="AlphaFoldDB" id="A0A6V7H917"/>
<evidence type="ECO:0000259" key="1">
    <source>
        <dbReference type="Pfam" id="PF18199"/>
    </source>
</evidence>